<dbReference type="KEGG" id="ohi:H8790_06655"/>
<name>A0A7G9B7Z1_9FIRM</name>
<accession>A0A7G9B7Z1</accession>
<dbReference type="RefSeq" id="WP_187334100.1">
    <property type="nucleotide sequence ID" value="NZ_CP060490.1"/>
</dbReference>
<dbReference type="Proteomes" id="UP000515960">
    <property type="component" value="Chromosome"/>
</dbReference>
<sequence length="129" mass="13640">MAEFEDKLNALLNDPSSMAQIMQLAQSFSAQNGNSAAPPPPPPPAPAASAAPPAADSSPLSGLLGGLDPNLIGKLLPLLQNAGGNSESAQLLYALRPFLKPERQDKVDRALQLARMIHLAKQFFTNWEA</sequence>
<dbReference type="AlphaFoldDB" id="A0A7G9B7Z1"/>
<dbReference type="EMBL" id="CP060490">
    <property type="protein sequence ID" value="QNL45672.1"/>
    <property type="molecule type" value="Genomic_DNA"/>
</dbReference>
<evidence type="ECO:0000256" key="1">
    <source>
        <dbReference type="SAM" id="MobiDB-lite"/>
    </source>
</evidence>
<evidence type="ECO:0000313" key="2">
    <source>
        <dbReference type="EMBL" id="QNL45672.1"/>
    </source>
</evidence>
<gene>
    <name evidence="2" type="ORF">H8790_06655</name>
</gene>
<feature type="compositionally biased region" description="Pro residues" evidence="1">
    <location>
        <begin position="37"/>
        <end position="46"/>
    </location>
</feature>
<protein>
    <submittedName>
        <fullName evidence="2">Uncharacterized protein</fullName>
    </submittedName>
</protein>
<feature type="compositionally biased region" description="Low complexity" evidence="1">
    <location>
        <begin position="47"/>
        <end position="62"/>
    </location>
</feature>
<evidence type="ECO:0000313" key="3">
    <source>
        <dbReference type="Proteomes" id="UP000515960"/>
    </source>
</evidence>
<proteinExistence type="predicted"/>
<organism evidence="2 3">
    <name type="scientific">Oscillibacter hominis</name>
    <dbReference type="NCBI Taxonomy" id="2763056"/>
    <lineage>
        <taxon>Bacteria</taxon>
        <taxon>Bacillati</taxon>
        <taxon>Bacillota</taxon>
        <taxon>Clostridia</taxon>
        <taxon>Eubacteriales</taxon>
        <taxon>Oscillospiraceae</taxon>
        <taxon>Oscillibacter</taxon>
    </lineage>
</organism>
<feature type="region of interest" description="Disordered" evidence="1">
    <location>
        <begin position="28"/>
        <end position="62"/>
    </location>
</feature>
<reference evidence="2 3" key="1">
    <citation type="submission" date="2020-08" db="EMBL/GenBank/DDBJ databases">
        <authorList>
            <person name="Liu C."/>
            <person name="Sun Q."/>
        </authorList>
    </citation>
    <scope>NUCLEOTIDE SEQUENCE [LARGE SCALE GENOMIC DNA]</scope>
    <source>
        <strain evidence="2 3">NSJ-62</strain>
    </source>
</reference>
<keyword evidence="3" id="KW-1185">Reference proteome</keyword>